<dbReference type="EMBL" id="FRAD01000018">
    <property type="protein sequence ID" value="SHK22911.1"/>
    <property type="molecule type" value="Genomic_DNA"/>
</dbReference>
<reference evidence="1 2" key="1">
    <citation type="submission" date="2016-11" db="EMBL/GenBank/DDBJ databases">
        <authorList>
            <person name="Jaros S."/>
            <person name="Januszkiewicz K."/>
            <person name="Wedrychowicz H."/>
        </authorList>
    </citation>
    <scope>NUCLEOTIDE SEQUENCE [LARGE SCALE GENOMIC DNA]</scope>
    <source>
        <strain evidence="1 2">DSM 3090</strain>
    </source>
</reference>
<dbReference type="Pfam" id="PF08812">
    <property type="entry name" value="YtxC"/>
    <property type="match status" value="1"/>
</dbReference>
<dbReference type="InterPro" id="IPR014199">
    <property type="entry name" value="Spore_YtxC"/>
</dbReference>
<evidence type="ECO:0000313" key="1">
    <source>
        <dbReference type="EMBL" id="SHK22911.1"/>
    </source>
</evidence>
<dbReference type="RefSeq" id="WP_072904034.1">
    <property type="nucleotide sequence ID" value="NZ_FRAD01000018.1"/>
</dbReference>
<accession>A0A1M6QRM2</accession>
<gene>
    <name evidence="1" type="ORF">SAMN02745248_02094</name>
</gene>
<sequence length="301" mass="35615">MLLDTIIYDHSMDEFIDIIKDVKSMLQVKKINVGIEEKVEDGSHIVKIYSVTDNEEENNSIRRSINLYLSMEIYYIMSKLYTESILKQFLMEKYFFLNKKEINYLIGRADETLNCDKIIIEPKGINYINRKNQIITQILNCLNDNREFNINGFITFRKNEVYNEFKDITDELVEDFIVEKEYKEFIKLLRYFVTMQECKISELNIIVTKDKNYYLLNKKGEDIRDDIIGQLPLKDKKISGIINESDLIIGGLITNVPKRIVIHGCDNNHDDELINTIKDIFIDRVAFCHGCEFCRIYKQYN</sequence>
<protein>
    <submittedName>
        <fullName evidence="1">Putative sporulation protein YtxC</fullName>
    </submittedName>
</protein>
<dbReference type="AlphaFoldDB" id="A0A1M6QRM2"/>
<dbReference type="STRING" id="1121331.SAMN02745248_02094"/>
<keyword evidence="2" id="KW-1185">Reference proteome</keyword>
<dbReference type="Proteomes" id="UP000183952">
    <property type="component" value="Unassembled WGS sequence"/>
</dbReference>
<proteinExistence type="predicted"/>
<evidence type="ECO:0000313" key="2">
    <source>
        <dbReference type="Proteomes" id="UP000183952"/>
    </source>
</evidence>
<name>A0A1M6QRM2_9CLOT</name>
<organism evidence="1 2">
    <name type="scientific">Hathewaya proteolytica DSM 3090</name>
    <dbReference type="NCBI Taxonomy" id="1121331"/>
    <lineage>
        <taxon>Bacteria</taxon>
        <taxon>Bacillati</taxon>
        <taxon>Bacillota</taxon>
        <taxon>Clostridia</taxon>
        <taxon>Eubacteriales</taxon>
        <taxon>Clostridiaceae</taxon>
        <taxon>Hathewaya</taxon>
    </lineage>
</organism>